<proteinExistence type="predicted"/>
<name>A0AA48GRU9_9BACT</name>
<reference evidence="1" key="1">
    <citation type="journal article" date="2023" name="Int. J. Syst. Evol. Microbiol.">
        <title>Mesoterricola silvestris gen. nov., sp. nov., Mesoterricola sediminis sp. nov., Geothrix oryzae sp. nov., Geothrix edaphica sp. nov., Geothrix rubra sp. nov., and Geothrix limicola sp. nov., six novel members of Acidobacteriota isolated from soils.</title>
        <authorList>
            <person name="Itoh H."/>
            <person name="Sugisawa Y."/>
            <person name="Mise K."/>
            <person name="Xu Z."/>
            <person name="Kuniyasu M."/>
            <person name="Ushijima N."/>
            <person name="Kawano K."/>
            <person name="Kobayashi E."/>
            <person name="Shiratori Y."/>
            <person name="Masuda Y."/>
            <person name="Senoo K."/>
        </authorList>
    </citation>
    <scope>NUCLEOTIDE SEQUENCE</scope>
    <source>
        <strain evidence="1">W786</strain>
    </source>
</reference>
<accession>A0AA48GRU9</accession>
<gene>
    <name evidence="1" type="ORF">METESE_14220</name>
</gene>
<organism evidence="1 2">
    <name type="scientific">Mesoterricola sediminis</name>
    <dbReference type="NCBI Taxonomy" id="2927980"/>
    <lineage>
        <taxon>Bacteria</taxon>
        <taxon>Pseudomonadati</taxon>
        <taxon>Acidobacteriota</taxon>
        <taxon>Holophagae</taxon>
        <taxon>Holophagales</taxon>
        <taxon>Holophagaceae</taxon>
        <taxon>Mesoterricola</taxon>
    </lineage>
</organism>
<dbReference type="KEGG" id="msea:METESE_14220"/>
<dbReference type="Proteomes" id="UP001228113">
    <property type="component" value="Chromosome"/>
</dbReference>
<evidence type="ECO:0000313" key="2">
    <source>
        <dbReference type="Proteomes" id="UP001228113"/>
    </source>
</evidence>
<dbReference type="RefSeq" id="WP_243333704.1">
    <property type="nucleotide sequence ID" value="NZ_AP027081.1"/>
</dbReference>
<keyword evidence="2" id="KW-1185">Reference proteome</keyword>
<dbReference type="EMBL" id="AP027081">
    <property type="protein sequence ID" value="BDU76464.1"/>
    <property type="molecule type" value="Genomic_DNA"/>
</dbReference>
<protein>
    <submittedName>
        <fullName evidence="1">Uncharacterized protein</fullName>
    </submittedName>
</protein>
<dbReference type="AlphaFoldDB" id="A0AA48GRU9"/>
<sequence>MSFDGIWDVTVQSPMGPKTFRLEVSTDGGAVAGKAHMDGNAAPILDPRVAGDHLLWAIKLTQPMNIRLEFDLVREGEGLAGTAKAGFMTLPGVRGVKVG</sequence>
<evidence type="ECO:0000313" key="1">
    <source>
        <dbReference type="EMBL" id="BDU76464.1"/>
    </source>
</evidence>